<dbReference type="EMBL" id="HACG01049773">
    <property type="protein sequence ID" value="CEK96638.1"/>
    <property type="molecule type" value="Transcribed_RNA"/>
</dbReference>
<dbReference type="AlphaFoldDB" id="A0A0B7BUG2"/>
<name>A0A0B7BUG2_9EUPU</name>
<reference evidence="1" key="1">
    <citation type="submission" date="2014-12" db="EMBL/GenBank/DDBJ databases">
        <title>Insight into the proteome of Arion vulgaris.</title>
        <authorList>
            <person name="Aradska J."/>
            <person name="Bulat T."/>
            <person name="Smidak R."/>
            <person name="Sarate P."/>
            <person name="Gangsoo J."/>
            <person name="Sialana F."/>
            <person name="Bilban M."/>
            <person name="Lubec G."/>
        </authorList>
    </citation>
    <scope>NUCLEOTIDE SEQUENCE</scope>
    <source>
        <tissue evidence="1">Skin</tissue>
    </source>
</reference>
<evidence type="ECO:0000313" key="1">
    <source>
        <dbReference type="EMBL" id="CEK96638.1"/>
    </source>
</evidence>
<sequence length="51" mass="6183">ALLVTMTTPEFIMDELEQKRQGTTRFQWDYSGKARWCCLQVRERIYVNQQN</sequence>
<feature type="non-terminal residue" evidence="1">
    <location>
        <position position="1"/>
    </location>
</feature>
<organism evidence="1">
    <name type="scientific">Arion vulgaris</name>
    <dbReference type="NCBI Taxonomy" id="1028688"/>
    <lineage>
        <taxon>Eukaryota</taxon>
        <taxon>Metazoa</taxon>
        <taxon>Spiralia</taxon>
        <taxon>Lophotrochozoa</taxon>
        <taxon>Mollusca</taxon>
        <taxon>Gastropoda</taxon>
        <taxon>Heterobranchia</taxon>
        <taxon>Euthyneura</taxon>
        <taxon>Panpulmonata</taxon>
        <taxon>Eupulmonata</taxon>
        <taxon>Stylommatophora</taxon>
        <taxon>Helicina</taxon>
        <taxon>Arionoidea</taxon>
        <taxon>Arionidae</taxon>
        <taxon>Arion</taxon>
    </lineage>
</organism>
<protein>
    <submittedName>
        <fullName evidence="1">Uncharacterized protein</fullName>
    </submittedName>
</protein>
<gene>
    <name evidence="1" type="primary">ORF212839</name>
</gene>
<proteinExistence type="predicted"/>
<accession>A0A0B7BUG2</accession>